<organism evidence="2 3">
    <name type="scientific">Staphylotrichum longicolle</name>
    <dbReference type="NCBI Taxonomy" id="669026"/>
    <lineage>
        <taxon>Eukaryota</taxon>
        <taxon>Fungi</taxon>
        <taxon>Dikarya</taxon>
        <taxon>Ascomycota</taxon>
        <taxon>Pezizomycotina</taxon>
        <taxon>Sordariomycetes</taxon>
        <taxon>Sordariomycetidae</taxon>
        <taxon>Sordariales</taxon>
        <taxon>Chaetomiaceae</taxon>
        <taxon>Staphylotrichum</taxon>
    </lineage>
</organism>
<dbReference type="EMBL" id="JAHCVI010000006">
    <property type="protein sequence ID" value="KAG7284320.1"/>
    <property type="molecule type" value="Genomic_DNA"/>
</dbReference>
<comment type="caution">
    <text evidence="2">The sequence shown here is derived from an EMBL/GenBank/DDBJ whole genome shotgun (WGS) entry which is preliminary data.</text>
</comment>
<evidence type="ECO:0000259" key="1">
    <source>
        <dbReference type="Pfam" id="PF06985"/>
    </source>
</evidence>
<dbReference type="Pfam" id="PF06985">
    <property type="entry name" value="HET"/>
    <property type="match status" value="1"/>
</dbReference>
<reference evidence="2" key="1">
    <citation type="submission" date="2023-02" db="EMBL/GenBank/DDBJ databases">
        <authorList>
            <person name="Palmer J.M."/>
        </authorList>
    </citation>
    <scope>NUCLEOTIDE SEQUENCE</scope>
    <source>
        <strain evidence="2">FW57</strain>
    </source>
</reference>
<keyword evidence="3" id="KW-1185">Reference proteome</keyword>
<evidence type="ECO:0000313" key="3">
    <source>
        <dbReference type="Proteomes" id="UP001197093"/>
    </source>
</evidence>
<protein>
    <recommendedName>
        <fullName evidence="1">Heterokaryon incompatibility domain-containing protein</fullName>
    </recommendedName>
</protein>
<dbReference type="Proteomes" id="UP001197093">
    <property type="component" value="Unassembled WGS sequence"/>
</dbReference>
<sequence length="652" mass="72580">MSTATTNESNAGLGPYQYQPLAKGSGDIRLIKIVQVQEARGNDTDVILEIDMFHVPSVKLALISQCPDLQRSRLVGPENTFRALFTIHHSTQKTKTELYQPGEQVMLWIDALCINQVDVAEKNTQVPRMGQIYRQAKGAVGYIGAPEPGRDPGDGFLALAWFGNAPVIKPPEGIPADQSDPRFQEWYRSYQIQQENEPPQDFAEALTSLFANDWFLRCWVIQEMVLSRETVCLYGYGQDARSWSLKTMAMLIERGQSAANHRHDLNKAVKGSKARILELEKAVQVDSWRVLREDLAKKPSGLGIVELLSRTRFGKATDLRDKVYALLGLMNEEDVPVIRVDYSESYTAAQLFRDVAVHCMASLDGPATLVHAGLESSIRGLPTWVPDWSTMYRTPLNTGIYNACANLFRPINVLPGRRKLSALGVKVDIIAHTGIPMTYPDAQLEKHRMNRSTRDGTPDIFGLVLSAAILCERLRERHPAGYPLKHENWPDVVWRTCCVDRNWAGKRVTGNDRLSFHACLKRFGFGEDLFAAVKLDEATGQMPVQSASRSFQDSGLNEAALSFELMVIEFQKGRVLGTTAGGLFGSFPSTTKVGDIVVVLFGGWVPFVLRPVEEDLFELVGAAYVHGIMDGEWVQAAVAADEPDLLRDFVIQ</sequence>
<dbReference type="PANTHER" id="PTHR24148">
    <property type="entry name" value="ANKYRIN REPEAT DOMAIN-CONTAINING PROTEIN 39 HOMOLOG-RELATED"/>
    <property type="match status" value="1"/>
</dbReference>
<dbReference type="AlphaFoldDB" id="A0AAD4ENI4"/>
<dbReference type="PANTHER" id="PTHR24148:SF64">
    <property type="entry name" value="HETEROKARYON INCOMPATIBILITY DOMAIN-CONTAINING PROTEIN"/>
    <property type="match status" value="1"/>
</dbReference>
<proteinExistence type="predicted"/>
<feature type="domain" description="Heterokaryon incompatibility" evidence="1">
    <location>
        <begin position="102"/>
        <end position="223"/>
    </location>
</feature>
<evidence type="ECO:0000313" key="2">
    <source>
        <dbReference type="EMBL" id="KAG7284320.1"/>
    </source>
</evidence>
<dbReference type="InterPro" id="IPR052895">
    <property type="entry name" value="HetReg/Transcr_Mod"/>
</dbReference>
<gene>
    <name evidence="2" type="ORF">NEMBOFW57_010692</name>
</gene>
<dbReference type="InterPro" id="IPR010730">
    <property type="entry name" value="HET"/>
</dbReference>
<name>A0AAD4ENI4_9PEZI</name>
<dbReference type="Pfam" id="PF26639">
    <property type="entry name" value="Het-6_barrel"/>
    <property type="match status" value="1"/>
</dbReference>
<accession>A0AAD4ENI4</accession>